<dbReference type="PRINTS" id="PR00205">
    <property type="entry name" value="CADHERIN"/>
</dbReference>
<accession>A0A6B0R896</accession>
<dbReference type="FunFam" id="4.10.900.10:FF:000001">
    <property type="entry name" value="Cadherin 2"/>
    <property type="match status" value="1"/>
</dbReference>
<dbReference type="FunFam" id="2.60.40.60:FF:000009">
    <property type="entry name" value="Cadherin 24"/>
    <property type="match status" value="1"/>
</dbReference>
<dbReference type="CDD" id="cd11304">
    <property type="entry name" value="Cadherin_repeat"/>
    <property type="match status" value="4"/>
</dbReference>
<dbReference type="GO" id="GO:0007156">
    <property type="term" value="P:homophilic cell adhesion via plasma membrane adhesion molecules"/>
    <property type="evidence" value="ECO:0007669"/>
    <property type="project" value="InterPro"/>
</dbReference>
<dbReference type="GO" id="GO:0016342">
    <property type="term" value="C:catenin complex"/>
    <property type="evidence" value="ECO:0007669"/>
    <property type="project" value="TreeGrafter"/>
</dbReference>
<keyword evidence="17" id="KW-1185">Reference proteome</keyword>
<dbReference type="GO" id="GO:0044331">
    <property type="term" value="P:cell-cell adhesion mediated by cadherin"/>
    <property type="evidence" value="ECO:0007669"/>
    <property type="project" value="TreeGrafter"/>
</dbReference>
<gene>
    <name evidence="16" type="ORF">E5288_WYG012068</name>
</gene>
<dbReference type="InterPro" id="IPR000233">
    <property type="entry name" value="Cadherin_Y-type_LIR"/>
</dbReference>
<keyword evidence="6" id="KW-0677">Repeat</keyword>
<keyword evidence="10" id="KW-0472">Membrane</keyword>
<dbReference type="EMBL" id="VBQZ03000019">
    <property type="protein sequence ID" value="MXQ84044.1"/>
    <property type="molecule type" value="Genomic_DNA"/>
</dbReference>
<dbReference type="Pfam" id="PF01049">
    <property type="entry name" value="CADH_Y-type_LIR"/>
    <property type="match status" value="1"/>
</dbReference>
<dbReference type="InterPro" id="IPR015919">
    <property type="entry name" value="Cadherin-like_sf"/>
</dbReference>
<evidence type="ECO:0000256" key="8">
    <source>
        <dbReference type="ARBA" id="ARBA00022889"/>
    </source>
</evidence>
<dbReference type="FunFam" id="2.60.40.60:FF:000008">
    <property type="entry name" value="Cadherin 24"/>
    <property type="match status" value="1"/>
</dbReference>
<dbReference type="FunFam" id="2.60.40.60:FF:000017">
    <property type="entry name" value="Cadherin 24"/>
    <property type="match status" value="1"/>
</dbReference>
<dbReference type="SMART" id="SM00112">
    <property type="entry name" value="CA"/>
    <property type="match status" value="4"/>
</dbReference>
<evidence type="ECO:0000256" key="6">
    <source>
        <dbReference type="ARBA" id="ARBA00022737"/>
    </source>
</evidence>
<reference evidence="16" key="1">
    <citation type="submission" date="2019-10" db="EMBL/GenBank/DDBJ databases">
        <title>The sequence and de novo assembly of the wild yak genome.</title>
        <authorList>
            <person name="Liu Y."/>
        </authorList>
    </citation>
    <scope>NUCLEOTIDE SEQUENCE [LARGE SCALE GENOMIC DNA]</scope>
    <source>
        <strain evidence="16">WY2019</strain>
    </source>
</reference>
<dbReference type="Gene3D" id="2.60.40.60">
    <property type="entry name" value="Cadherins"/>
    <property type="match status" value="5"/>
</dbReference>
<evidence type="ECO:0000256" key="9">
    <source>
        <dbReference type="ARBA" id="ARBA00022989"/>
    </source>
</evidence>
<evidence type="ECO:0000256" key="5">
    <source>
        <dbReference type="ARBA" id="ARBA00022729"/>
    </source>
</evidence>
<dbReference type="GO" id="GO:0045296">
    <property type="term" value="F:cadherin binding"/>
    <property type="evidence" value="ECO:0007669"/>
    <property type="project" value="TreeGrafter"/>
</dbReference>
<dbReference type="FunFam" id="2.60.40.60:FF:000012">
    <property type="entry name" value="Cadherin 24"/>
    <property type="match status" value="1"/>
</dbReference>
<feature type="domain" description="Cadherin" evidence="15">
    <location>
        <begin position="129"/>
        <end position="209"/>
    </location>
</feature>
<evidence type="ECO:0000256" key="3">
    <source>
        <dbReference type="ARBA" id="ARBA00022692"/>
    </source>
</evidence>
<dbReference type="Gene3D" id="4.10.900.10">
    <property type="entry name" value="TCF3-CBD (Catenin binding domain)"/>
    <property type="match status" value="1"/>
</dbReference>
<evidence type="ECO:0000256" key="13">
    <source>
        <dbReference type="RuleBase" id="RU003318"/>
    </source>
</evidence>
<feature type="domain" description="Cadherin" evidence="15">
    <location>
        <begin position="431"/>
        <end position="535"/>
    </location>
</feature>
<proteinExistence type="predicted"/>
<name>A0A6B0R896_9CETA</name>
<keyword evidence="5" id="KW-0732">Signal</keyword>
<dbReference type="AlphaFoldDB" id="A0A6B0R896"/>
<evidence type="ECO:0000313" key="17">
    <source>
        <dbReference type="Proteomes" id="UP000322234"/>
    </source>
</evidence>
<dbReference type="GO" id="GO:0016477">
    <property type="term" value="P:cell migration"/>
    <property type="evidence" value="ECO:0007669"/>
    <property type="project" value="TreeGrafter"/>
</dbReference>
<feature type="domain" description="Cadherin" evidence="15">
    <location>
        <begin position="535"/>
        <end position="658"/>
    </location>
</feature>
<keyword evidence="7 12" id="KW-0106">Calcium</keyword>
<dbReference type="GO" id="GO:0005912">
    <property type="term" value="C:adherens junction"/>
    <property type="evidence" value="ECO:0007669"/>
    <property type="project" value="TreeGrafter"/>
</dbReference>
<evidence type="ECO:0000313" key="16">
    <source>
        <dbReference type="EMBL" id="MXQ84044.1"/>
    </source>
</evidence>
<keyword evidence="8 13" id="KW-0130">Cell adhesion</keyword>
<dbReference type="PANTHER" id="PTHR24027:SF106">
    <property type="entry name" value="CADHERIN-18"/>
    <property type="match status" value="1"/>
</dbReference>
<evidence type="ECO:0000256" key="11">
    <source>
        <dbReference type="ARBA" id="ARBA00023180"/>
    </source>
</evidence>
<comment type="subcellular location">
    <subcellularLocation>
        <location evidence="1 13">Cell membrane</location>
        <topology evidence="1 13">Single-pass type I membrane protein</topology>
    </subcellularLocation>
</comment>
<keyword evidence="9" id="KW-1133">Transmembrane helix</keyword>
<dbReference type="Proteomes" id="UP000322234">
    <property type="component" value="Unassembled WGS sequence"/>
</dbReference>
<comment type="function">
    <text evidence="14">Cadherins are calcium-dependent cell adhesion proteins.</text>
</comment>
<dbReference type="InterPro" id="IPR027397">
    <property type="entry name" value="Catenin-bd_sf"/>
</dbReference>
<dbReference type="InterPro" id="IPR002126">
    <property type="entry name" value="Cadherin-like_dom"/>
</dbReference>
<organism evidence="16 17">
    <name type="scientific">Bos mutus</name>
    <name type="common">wild yak</name>
    <dbReference type="NCBI Taxonomy" id="72004"/>
    <lineage>
        <taxon>Eukaryota</taxon>
        <taxon>Metazoa</taxon>
        <taxon>Chordata</taxon>
        <taxon>Craniata</taxon>
        <taxon>Vertebrata</taxon>
        <taxon>Euteleostomi</taxon>
        <taxon>Mammalia</taxon>
        <taxon>Eutheria</taxon>
        <taxon>Laurasiatheria</taxon>
        <taxon>Artiodactyla</taxon>
        <taxon>Ruminantia</taxon>
        <taxon>Pecora</taxon>
        <taxon>Bovidae</taxon>
        <taxon>Bovinae</taxon>
        <taxon>Bos</taxon>
    </lineage>
</organism>
<dbReference type="Pfam" id="PF00028">
    <property type="entry name" value="Cadherin"/>
    <property type="match status" value="4"/>
</dbReference>
<evidence type="ECO:0000256" key="10">
    <source>
        <dbReference type="ARBA" id="ARBA00023136"/>
    </source>
</evidence>
<keyword evidence="11" id="KW-0325">Glycoprotein</keyword>
<keyword evidence="4" id="KW-0479">Metal-binding</keyword>
<keyword evidence="3 13" id="KW-0812">Transmembrane</keyword>
<evidence type="ECO:0000256" key="4">
    <source>
        <dbReference type="ARBA" id="ARBA00022723"/>
    </source>
</evidence>
<sequence>MTQYRGHDSVQNLTTEERIVMEARVLVSGGSVESPQLDTAVGLLQHVINIHMPSMSTFRFALICKGELYGRCYGTTHHGSIRGTRNQTKHIEGETEVHHRPKRGWVWNQFFVLEEHMGPDPQYVGKLHSNSDKGDGSVKYILTGEGAGTIFIIDDTTGDIHSTKSLDREQKTHYVLHAQAIDRRTNKPLEPESEFIIKVQDINDNAPKFTDGPYIVTVPEMSDMGTSVLQVTATDADDPTYGNSARVVYSILQGQPYFSVDPKTGVIRTALHNMDREAREHYSVVIQAKDMAGQVGGLSGSTTVNITLTDVNDNPPRFPQKHYQLYVPESAQVGSAVGKIKANDADTGSNADMTYSIINGNICLKSDGSHNIGNLIFSPQPLNYEKKKSYTLNIEGANTHLDFRFSHLGPFKDATMLKIIVGDVDEPPLFSMPSYVMEVYENAKIGTVVGTVLAQDPDSANSLVRYFIDYNAEDDRFFNIDANTGTIKTTKVLDREETPWYNITVAASENDNPSLLSHVTVGIRVLDVNDNPPELAREYDIVVCENSKPGQVIHTISATDKDDFANGPRFNFFLDEHLSINPNFTLKDNEAIVVLFITLRRSKKEPLIISEEDVRENVVTYDDEGGGEEDTEAFDITALRNPSAAEELKYRRDIRPEVKLTPRHQTLSTLESIDVQEFIKQRLAEADLDPSVPPYDSLQTYAYEGQRSEAGSISSLDSATTQSDQDYQYLGDWGPEFKTLAELYGEIESERTT</sequence>
<evidence type="ECO:0000259" key="15">
    <source>
        <dbReference type="PROSITE" id="PS50268"/>
    </source>
</evidence>
<evidence type="ECO:0000256" key="12">
    <source>
        <dbReference type="PROSITE-ProRule" id="PRU00043"/>
    </source>
</evidence>
<feature type="domain" description="Cadherin" evidence="15">
    <location>
        <begin position="210"/>
        <end position="318"/>
    </location>
</feature>
<dbReference type="GO" id="GO:0007043">
    <property type="term" value="P:cell-cell junction assembly"/>
    <property type="evidence" value="ECO:0007669"/>
    <property type="project" value="TreeGrafter"/>
</dbReference>
<dbReference type="GO" id="GO:0034332">
    <property type="term" value="P:adherens junction organization"/>
    <property type="evidence" value="ECO:0007669"/>
    <property type="project" value="TreeGrafter"/>
</dbReference>
<evidence type="ECO:0000256" key="7">
    <source>
        <dbReference type="ARBA" id="ARBA00022837"/>
    </source>
</evidence>
<feature type="domain" description="Cadherin" evidence="15">
    <location>
        <begin position="319"/>
        <end position="430"/>
    </location>
</feature>
<dbReference type="PROSITE" id="PS00232">
    <property type="entry name" value="CADHERIN_1"/>
    <property type="match status" value="2"/>
</dbReference>
<dbReference type="FunFam" id="2.60.40.60:FF:000326">
    <property type="entry name" value="cadherin-18 isoform X3"/>
    <property type="match status" value="1"/>
</dbReference>
<dbReference type="InterPro" id="IPR039808">
    <property type="entry name" value="Cadherin"/>
</dbReference>
<dbReference type="PROSITE" id="PS50268">
    <property type="entry name" value="CADHERIN_2"/>
    <property type="match status" value="5"/>
</dbReference>
<dbReference type="GO" id="GO:0008013">
    <property type="term" value="F:beta-catenin binding"/>
    <property type="evidence" value="ECO:0007669"/>
    <property type="project" value="TreeGrafter"/>
</dbReference>
<evidence type="ECO:0000256" key="1">
    <source>
        <dbReference type="ARBA" id="ARBA00004251"/>
    </source>
</evidence>
<dbReference type="GO" id="GO:0005509">
    <property type="term" value="F:calcium ion binding"/>
    <property type="evidence" value="ECO:0007669"/>
    <property type="project" value="UniProtKB-UniRule"/>
</dbReference>
<evidence type="ECO:0000256" key="14">
    <source>
        <dbReference type="RuleBase" id="RU004357"/>
    </source>
</evidence>
<dbReference type="PANTHER" id="PTHR24027">
    <property type="entry name" value="CADHERIN-23"/>
    <property type="match status" value="1"/>
</dbReference>
<dbReference type="GO" id="GO:0016339">
    <property type="term" value="P:calcium-dependent cell-cell adhesion via plasma membrane cell adhesion molecules"/>
    <property type="evidence" value="ECO:0007669"/>
    <property type="project" value="TreeGrafter"/>
</dbReference>
<keyword evidence="2" id="KW-1003">Cell membrane</keyword>
<comment type="caution">
    <text evidence="16">The sequence shown here is derived from an EMBL/GenBank/DDBJ whole genome shotgun (WGS) entry which is preliminary data.</text>
</comment>
<dbReference type="InterPro" id="IPR020894">
    <property type="entry name" value="Cadherin_CS"/>
</dbReference>
<protein>
    <recommendedName>
        <fullName evidence="15">Cadherin domain-containing protein</fullName>
    </recommendedName>
</protein>
<evidence type="ECO:0000256" key="2">
    <source>
        <dbReference type="ARBA" id="ARBA00022475"/>
    </source>
</evidence>
<dbReference type="GO" id="GO:0000902">
    <property type="term" value="P:cell morphogenesis"/>
    <property type="evidence" value="ECO:0007669"/>
    <property type="project" value="TreeGrafter"/>
</dbReference>
<dbReference type="SUPFAM" id="SSF49313">
    <property type="entry name" value="Cadherin-like"/>
    <property type="match status" value="5"/>
</dbReference>